<dbReference type="PANTHER" id="PTHR33048">
    <property type="entry name" value="PTH11-LIKE INTEGRAL MEMBRANE PROTEIN (AFU_ORTHOLOGUE AFUA_5G11245)"/>
    <property type="match status" value="1"/>
</dbReference>
<dbReference type="Pfam" id="PF20684">
    <property type="entry name" value="Fung_rhodopsin"/>
    <property type="match status" value="1"/>
</dbReference>
<protein>
    <recommendedName>
        <fullName evidence="7">Rhodopsin domain-containing protein</fullName>
    </recommendedName>
</protein>
<keyword evidence="9" id="KW-1185">Reference proteome</keyword>
<evidence type="ECO:0000256" key="1">
    <source>
        <dbReference type="ARBA" id="ARBA00004141"/>
    </source>
</evidence>
<feature type="transmembrane region" description="Helical" evidence="6">
    <location>
        <begin position="84"/>
        <end position="108"/>
    </location>
</feature>
<keyword evidence="3 6" id="KW-1133">Transmembrane helix</keyword>
<organism evidence="8 9">
    <name type="scientific">Periconia digitata</name>
    <dbReference type="NCBI Taxonomy" id="1303443"/>
    <lineage>
        <taxon>Eukaryota</taxon>
        <taxon>Fungi</taxon>
        <taxon>Dikarya</taxon>
        <taxon>Ascomycota</taxon>
        <taxon>Pezizomycotina</taxon>
        <taxon>Dothideomycetes</taxon>
        <taxon>Pleosporomycetidae</taxon>
        <taxon>Pleosporales</taxon>
        <taxon>Massarineae</taxon>
        <taxon>Periconiaceae</taxon>
        <taxon>Periconia</taxon>
    </lineage>
</organism>
<accession>A0A9W4XLX7</accession>
<evidence type="ECO:0000259" key="7">
    <source>
        <dbReference type="Pfam" id="PF20684"/>
    </source>
</evidence>
<keyword evidence="2 6" id="KW-0812">Transmembrane</keyword>
<comment type="caution">
    <text evidence="8">The sequence shown here is derived from an EMBL/GenBank/DDBJ whole genome shotgun (WGS) entry which is preliminary data.</text>
</comment>
<feature type="transmembrane region" description="Helical" evidence="6">
    <location>
        <begin position="6"/>
        <end position="25"/>
    </location>
</feature>
<evidence type="ECO:0000256" key="3">
    <source>
        <dbReference type="ARBA" id="ARBA00022989"/>
    </source>
</evidence>
<dbReference type="EMBL" id="CAOQHR010000002">
    <property type="protein sequence ID" value="CAI6303599.1"/>
    <property type="molecule type" value="Genomic_DNA"/>
</dbReference>
<sequence length="130" mass="14717">MLKLIYAQSLLYHLAVNLVKASILIQYRRIFGRTSKMTIRCTNALLLTTIVSCAWGFFGVLLLCRPIKRYWEIEIPGYCINAEAHFWSTSVLGVVLDVAIWVLPIPVVRKLEVRGRQRVGLAVVFGLGIL</sequence>
<dbReference type="InterPro" id="IPR049326">
    <property type="entry name" value="Rhodopsin_dom_fungi"/>
</dbReference>
<feature type="domain" description="Rhodopsin" evidence="7">
    <location>
        <begin position="4"/>
        <end position="129"/>
    </location>
</feature>
<proteinExistence type="inferred from homology"/>
<dbReference type="Proteomes" id="UP001152607">
    <property type="component" value="Unassembled WGS sequence"/>
</dbReference>
<feature type="transmembrane region" description="Helical" evidence="6">
    <location>
        <begin position="45"/>
        <end position="64"/>
    </location>
</feature>
<gene>
    <name evidence="8" type="ORF">PDIGIT_LOCUS2930</name>
</gene>
<name>A0A9W4XLX7_9PLEO</name>
<evidence type="ECO:0000256" key="6">
    <source>
        <dbReference type="SAM" id="Phobius"/>
    </source>
</evidence>
<dbReference type="PANTHER" id="PTHR33048:SF47">
    <property type="entry name" value="INTEGRAL MEMBRANE PROTEIN-RELATED"/>
    <property type="match status" value="1"/>
</dbReference>
<reference evidence="8" key="1">
    <citation type="submission" date="2023-01" db="EMBL/GenBank/DDBJ databases">
        <authorList>
            <person name="Van Ghelder C."/>
            <person name="Rancurel C."/>
        </authorList>
    </citation>
    <scope>NUCLEOTIDE SEQUENCE</scope>
    <source>
        <strain evidence="8">CNCM I-4278</strain>
    </source>
</reference>
<dbReference type="OrthoDB" id="444631at2759"/>
<dbReference type="InterPro" id="IPR052337">
    <property type="entry name" value="SAT4-like"/>
</dbReference>
<evidence type="ECO:0000256" key="2">
    <source>
        <dbReference type="ARBA" id="ARBA00022692"/>
    </source>
</evidence>
<evidence type="ECO:0000256" key="5">
    <source>
        <dbReference type="ARBA" id="ARBA00038359"/>
    </source>
</evidence>
<evidence type="ECO:0000313" key="8">
    <source>
        <dbReference type="EMBL" id="CAI6303599.1"/>
    </source>
</evidence>
<dbReference type="AlphaFoldDB" id="A0A9W4XLX7"/>
<dbReference type="GO" id="GO:0016020">
    <property type="term" value="C:membrane"/>
    <property type="evidence" value="ECO:0007669"/>
    <property type="project" value="UniProtKB-SubCell"/>
</dbReference>
<comment type="similarity">
    <text evidence="5">Belongs to the SAT4 family.</text>
</comment>
<keyword evidence="4 6" id="KW-0472">Membrane</keyword>
<evidence type="ECO:0000313" key="9">
    <source>
        <dbReference type="Proteomes" id="UP001152607"/>
    </source>
</evidence>
<evidence type="ECO:0000256" key="4">
    <source>
        <dbReference type="ARBA" id="ARBA00023136"/>
    </source>
</evidence>
<comment type="subcellular location">
    <subcellularLocation>
        <location evidence="1">Membrane</location>
        <topology evidence="1">Multi-pass membrane protein</topology>
    </subcellularLocation>
</comment>